<dbReference type="InterPro" id="IPR002034">
    <property type="entry name" value="AIPM/Hcit_synth_CS"/>
</dbReference>
<comment type="similarity">
    <text evidence="2">Belongs to the alpha-IPM synthase/homocitrate synthase family. LeuA type 2 subfamily.</text>
</comment>
<dbReference type="InterPro" id="IPR013785">
    <property type="entry name" value="Aldolase_TIM"/>
</dbReference>
<proteinExistence type="inferred from homology"/>
<evidence type="ECO:0000256" key="3">
    <source>
        <dbReference type="ARBA" id="ARBA00022679"/>
    </source>
</evidence>
<dbReference type="PANTHER" id="PTHR46911:SF1">
    <property type="entry name" value="2-ISOPROPYLMALATE SYNTHASE"/>
    <property type="match status" value="1"/>
</dbReference>
<dbReference type="EMBL" id="CP047227">
    <property type="protein sequence ID" value="QHG10761.1"/>
    <property type="molecule type" value="Genomic_DNA"/>
</dbReference>
<keyword evidence="3 4" id="KW-0808">Transferase</keyword>
<evidence type="ECO:0000256" key="2">
    <source>
        <dbReference type="ARBA" id="ARBA00009767"/>
    </source>
</evidence>
<feature type="domain" description="Pyruvate carboxyltransferase" evidence="6">
    <location>
        <begin position="31"/>
        <end position="80"/>
    </location>
</feature>
<dbReference type="Gene3D" id="3.20.20.70">
    <property type="entry name" value="Aldolase class I"/>
    <property type="match status" value="1"/>
</dbReference>
<sequence>MLTHPQIKYQRFTIEPFPTRTWCNNQLTTAPRWCSSDLRDGNQALINPMDTDKKLYLFNHLVAIGFKEIEVAFPSASETEPSRDCRRPKTLRQYPYEKQTIPNRS</sequence>
<evidence type="ECO:0000313" key="7">
    <source>
        <dbReference type="EMBL" id="QHG10761.1"/>
    </source>
</evidence>
<feature type="region of interest" description="Disordered" evidence="5">
    <location>
        <begin position="76"/>
        <end position="105"/>
    </location>
</feature>
<dbReference type="Pfam" id="PF00682">
    <property type="entry name" value="HMGL-like"/>
    <property type="match status" value="1"/>
</dbReference>
<dbReference type="PANTHER" id="PTHR46911">
    <property type="match status" value="1"/>
</dbReference>
<accession>A0A6P1KHB4</accession>
<comment type="catalytic activity">
    <reaction evidence="1">
        <text>3-methyl-2-oxobutanoate + acetyl-CoA + H2O = (2S)-2-isopropylmalate + CoA + H(+)</text>
        <dbReference type="Rhea" id="RHEA:21524"/>
        <dbReference type="ChEBI" id="CHEBI:1178"/>
        <dbReference type="ChEBI" id="CHEBI:11851"/>
        <dbReference type="ChEBI" id="CHEBI:15377"/>
        <dbReference type="ChEBI" id="CHEBI:15378"/>
        <dbReference type="ChEBI" id="CHEBI:57287"/>
        <dbReference type="ChEBI" id="CHEBI:57288"/>
        <dbReference type="EC" id="2.3.3.13"/>
    </reaction>
</comment>
<protein>
    <recommendedName>
        <fullName evidence="6">Pyruvate carboxyltransferase domain-containing protein</fullName>
    </recommendedName>
</protein>
<dbReference type="SUPFAM" id="SSF51569">
    <property type="entry name" value="Aldolase"/>
    <property type="match status" value="1"/>
</dbReference>
<evidence type="ECO:0000256" key="5">
    <source>
        <dbReference type="SAM" id="MobiDB-lite"/>
    </source>
</evidence>
<evidence type="ECO:0000256" key="4">
    <source>
        <dbReference type="RuleBase" id="RU003523"/>
    </source>
</evidence>
<keyword evidence="7" id="KW-0614">Plasmid</keyword>
<evidence type="ECO:0000259" key="6">
    <source>
        <dbReference type="Pfam" id="PF00682"/>
    </source>
</evidence>
<dbReference type="GO" id="GO:0009098">
    <property type="term" value="P:L-leucine biosynthetic process"/>
    <property type="evidence" value="ECO:0007669"/>
    <property type="project" value="TreeGrafter"/>
</dbReference>
<geneLocation type="plasmid" evidence="7">
    <name>p1</name>
</geneLocation>
<organism evidence="7">
    <name type="scientific">Faucicola osloensis</name>
    <name type="common">Moraxella osloensis</name>
    <dbReference type="NCBI Taxonomy" id="34062"/>
    <lineage>
        <taxon>Bacteria</taxon>
        <taxon>Pseudomonadati</taxon>
        <taxon>Pseudomonadota</taxon>
        <taxon>Gammaproteobacteria</taxon>
        <taxon>Moraxellales</taxon>
        <taxon>Moraxellaceae</taxon>
        <taxon>Faucicola</taxon>
    </lineage>
</organism>
<evidence type="ECO:0000256" key="1">
    <source>
        <dbReference type="ARBA" id="ARBA00000064"/>
    </source>
</evidence>
<reference evidence="7" key="1">
    <citation type="journal article" date="2020" name="Microbiol. Resour. Announc.">
        <title>Complete Genome Sequence of Moraxella osloensis Strain YV1, Isolated from an Australian Wastewater Treatment Plant.</title>
        <authorList>
            <person name="Batinovic S."/>
            <person name="Rice D.T.F."/>
            <person name="Seviour R.J."/>
            <person name="Petrovski S."/>
        </authorList>
    </citation>
    <scope>NUCLEOTIDE SEQUENCE</scope>
    <source>
        <strain evidence="7">YV1</strain>
    </source>
</reference>
<dbReference type="PROSITE" id="PS00815">
    <property type="entry name" value="AIPM_HOMOCIT_SYNTH_1"/>
    <property type="match status" value="1"/>
</dbReference>
<dbReference type="GO" id="GO:0003852">
    <property type="term" value="F:2-isopropylmalate synthase activity"/>
    <property type="evidence" value="ECO:0007669"/>
    <property type="project" value="UniProtKB-EC"/>
</dbReference>
<name>A0A6P1KHB4_FAUOS</name>
<gene>
    <name evidence="7" type="ORF">GSF12_12275</name>
</gene>
<dbReference type="AlphaFoldDB" id="A0A6P1KHB4"/>
<dbReference type="InterPro" id="IPR000891">
    <property type="entry name" value="PYR_CT"/>
</dbReference>